<comment type="caution">
    <text evidence="1">The sequence shown here is derived from an EMBL/GenBank/DDBJ whole genome shotgun (WGS) entry which is preliminary data.</text>
</comment>
<accession>A0A645IR36</accession>
<dbReference type="EMBL" id="VSSQ01121364">
    <property type="protein sequence ID" value="MPN53821.1"/>
    <property type="molecule type" value="Genomic_DNA"/>
</dbReference>
<sequence>MLHILGKIQIVFGKSTPDIIPVLISALGQFLEFRQNDVIASLPRDGFSQPVVYLFPAV</sequence>
<gene>
    <name evidence="1" type="ORF">SDC9_201487</name>
</gene>
<reference evidence="1" key="1">
    <citation type="submission" date="2019-08" db="EMBL/GenBank/DDBJ databases">
        <authorList>
            <person name="Kucharzyk K."/>
            <person name="Murdoch R.W."/>
            <person name="Higgins S."/>
            <person name="Loffler F."/>
        </authorList>
    </citation>
    <scope>NUCLEOTIDE SEQUENCE</scope>
</reference>
<proteinExistence type="predicted"/>
<evidence type="ECO:0000313" key="1">
    <source>
        <dbReference type="EMBL" id="MPN53821.1"/>
    </source>
</evidence>
<dbReference type="AlphaFoldDB" id="A0A645IR36"/>
<organism evidence="1">
    <name type="scientific">bioreactor metagenome</name>
    <dbReference type="NCBI Taxonomy" id="1076179"/>
    <lineage>
        <taxon>unclassified sequences</taxon>
        <taxon>metagenomes</taxon>
        <taxon>ecological metagenomes</taxon>
    </lineage>
</organism>
<name>A0A645IR36_9ZZZZ</name>
<protein>
    <submittedName>
        <fullName evidence="1">Uncharacterized protein</fullName>
    </submittedName>
</protein>